<dbReference type="Gene3D" id="3.40.33.10">
    <property type="entry name" value="CAP"/>
    <property type="match status" value="1"/>
</dbReference>
<gene>
    <name evidence="4" type="ORF">BKCO1_4700030</name>
</gene>
<dbReference type="GO" id="GO:0005576">
    <property type="term" value="C:extracellular region"/>
    <property type="evidence" value="ECO:0007669"/>
    <property type="project" value="InterPro"/>
</dbReference>
<proteinExistence type="predicted"/>
<dbReference type="InterPro" id="IPR014044">
    <property type="entry name" value="CAP_dom"/>
</dbReference>
<dbReference type="PRINTS" id="PR00837">
    <property type="entry name" value="V5TPXLIKE"/>
</dbReference>
<evidence type="ECO:0000259" key="3">
    <source>
        <dbReference type="SMART" id="SM00198"/>
    </source>
</evidence>
<organism evidence="4 5">
    <name type="scientific">Diplodia corticola</name>
    <dbReference type="NCBI Taxonomy" id="236234"/>
    <lineage>
        <taxon>Eukaryota</taxon>
        <taxon>Fungi</taxon>
        <taxon>Dikarya</taxon>
        <taxon>Ascomycota</taxon>
        <taxon>Pezizomycotina</taxon>
        <taxon>Dothideomycetes</taxon>
        <taxon>Dothideomycetes incertae sedis</taxon>
        <taxon>Botryosphaeriales</taxon>
        <taxon>Botryosphaeriaceae</taxon>
        <taxon>Diplodia</taxon>
    </lineage>
</organism>
<dbReference type="Pfam" id="PF00188">
    <property type="entry name" value="CAP"/>
    <property type="match status" value="1"/>
</dbReference>
<protein>
    <submittedName>
        <fullName evidence="4">Pr-1-like protein</fullName>
    </submittedName>
</protein>
<dbReference type="InterPro" id="IPR001283">
    <property type="entry name" value="CRISP-related"/>
</dbReference>
<feature type="signal peptide" evidence="2">
    <location>
        <begin position="1"/>
        <end position="17"/>
    </location>
</feature>
<keyword evidence="2" id="KW-0732">Signal</keyword>
<dbReference type="STRING" id="236234.A0A1J9QRH4"/>
<dbReference type="GeneID" id="31016642"/>
<dbReference type="RefSeq" id="XP_020127802.1">
    <property type="nucleotide sequence ID" value="XM_020276381.1"/>
</dbReference>
<dbReference type="EMBL" id="MNUE01000047">
    <property type="protein sequence ID" value="OJD31542.1"/>
    <property type="molecule type" value="Genomic_DNA"/>
</dbReference>
<reference evidence="4 5" key="1">
    <citation type="submission" date="2016-10" db="EMBL/GenBank/DDBJ databases">
        <title>Proteomics and genomics reveal pathogen-plant mechanisms compatible with a hemibiotrophic lifestyle of Diplodia corticola.</title>
        <authorList>
            <person name="Fernandes I."/>
            <person name="De Jonge R."/>
            <person name="Van De Peer Y."/>
            <person name="Devreese B."/>
            <person name="Alves A."/>
            <person name="Esteves A.C."/>
        </authorList>
    </citation>
    <scope>NUCLEOTIDE SEQUENCE [LARGE SCALE GENOMIC DNA]</scope>
    <source>
        <strain evidence="4 5">CBS 112549</strain>
    </source>
</reference>
<dbReference type="Proteomes" id="UP000183809">
    <property type="component" value="Unassembled WGS sequence"/>
</dbReference>
<dbReference type="PROSITE" id="PS01009">
    <property type="entry name" value="CRISP_1"/>
    <property type="match status" value="1"/>
</dbReference>
<evidence type="ECO:0000256" key="1">
    <source>
        <dbReference type="SAM" id="MobiDB-lite"/>
    </source>
</evidence>
<dbReference type="SUPFAM" id="SSF55797">
    <property type="entry name" value="PR-1-like"/>
    <property type="match status" value="1"/>
</dbReference>
<evidence type="ECO:0000256" key="2">
    <source>
        <dbReference type="SAM" id="SignalP"/>
    </source>
</evidence>
<keyword evidence="5" id="KW-1185">Reference proteome</keyword>
<dbReference type="PANTHER" id="PTHR10334">
    <property type="entry name" value="CYSTEINE-RICH SECRETORY PROTEIN-RELATED"/>
    <property type="match status" value="1"/>
</dbReference>
<dbReference type="InterPro" id="IPR018244">
    <property type="entry name" value="Allrgn_V5/Tpx1_CS"/>
</dbReference>
<evidence type="ECO:0000313" key="5">
    <source>
        <dbReference type="Proteomes" id="UP000183809"/>
    </source>
</evidence>
<dbReference type="SMART" id="SM00198">
    <property type="entry name" value="SCP"/>
    <property type="match status" value="1"/>
</dbReference>
<name>A0A1J9QRH4_9PEZI</name>
<sequence length="320" mass="34427">MRFLALVVGGLAAFAAAAPVVVTRTTYKVVTVHGHQSTRAPSYAVHHVVTATRKVATVTASAVVVTGPAKVITVSAAAPAAASHNSHFHRVSSAVAHKPASTTKMVHAPVSSSANYGSDDDDGVGSDCESLHEDDPQLCQDSLDAHNRHRRNHTVPDMKWSKDLFESASFVASQCNFSHLMDYNGGGYGQNLEIGSPRGEIQHAITNGWYNSEVGFWPDSYYGQPTPPDMIDPSSTTWERYGHFTQVIWAASDQVGCAQAECQRLGCGSGSNECHDGYLPDGKYGRYLTVCNYKSVGNVKGEFDKNVIRPPVDEPTYVAP</sequence>
<dbReference type="AlphaFoldDB" id="A0A1J9QRH4"/>
<dbReference type="InterPro" id="IPR035940">
    <property type="entry name" value="CAP_sf"/>
</dbReference>
<accession>A0A1J9QRH4</accession>
<feature type="domain" description="SCP" evidence="3">
    <location>
        <begin position="137"/>
        <end position="301"/>
    </location>
</feature>
<feature type="chain" id="PRO_5012724185" evidence="2">
    <location>
        <begin position="18"/>
        <end position="320"/>
    </location>
</feature>
<dbReference type="OrthoDB" id="337038at2759"/>
<evidence type="ECO:0000313" key="4">
    <source>
        <dbReference type="EMBL" id="OJD31542.1"/>
    </source>
</evidence>
<comment type="caution">
    <text evidence="4">The sequence shown here is derived from an EMBL/GenBank/DDBJ whole genome shotgun (WGS) entry which is preliminary data.</text>
</comment>
<feature type="region of interest" description="Disordered" evidence="1">
    <location>
        <begin position="112"/>
        <end position="133"/>
    </location>
</feature>